<evidence type="ECO:0008006" key="3">
    <source>
        <dbReference type="Google" id="ProtNLM"/>
    </source>
</evidence>
<evidence type="ECO:0000313" key="2">
    <source>
        <dbReference type="Proteomes" id="UP000823982"/>
    </source>
</evidence>
<sequence>MRTIWSHFSAYGTEYDFCEFYRLWRQRTQIGYICSFNGSITAQLVYGKRATSDIIRELSEFVNFKRPYFVQLSEGLCPKAGFSGYKRVKRSFFTLPKPSGDEANTDGLILEPDVEYVYKTAFSGEDYGLWLTDTVRRKNKGQLRMFGYESSVLTVRFCIGGAAYISDVYTPQQDRNRGYATKLLKKTSALLSGEGYTSYLCADEQTSGFYLRMGCELSGEDTAFKLKDKGK</sequence>
<accession>A0A9D1EQ06</accession>
<comment type="caution">
    <text evidence="1">The sequence shown here is derived from an EMBL/GenBank/DDBJ whole genome shotgun (WGS) entry which is preliminary data.</text>
</comment>
<dbReference type="Proteomes" id="UP000823982">
    <property type="component" value="Unassembled WGS sequence"/>
</dbReference>
<reference evidence="1" key="1">
    <citation type="submission" date="2020-10" db="EMBL/GenBank/DDBJ databases">
        <authorList>
            <person name="Gilroy R."/>
        </authorList>
    </citation>
    <scope>NUCLEOTIDE SEQUENCE</scope>
    <source>
        <strain evidence="1">CHK157-1446</strain>
    </source>
</reference>
<gene>
    <name evidence="1" type="ORF">IAD01_07700</name>
</gene>
<organism evidence="1 2">
    <name type="scientific">Candidatus Faeciplasma gallinarum</name>
    <dbReference type="NCBI Taxonomy" id="2840799"/>
    <lineage>
        <taxon>Bacteria</taxon>
        <taxon>Bacillati</taxon>
        <taxon>Bacillota</taxon>
        <taxon>Clostridia</taxon>
        <taxon>Eubacteriales</taxon>
        <taxon>Oscillospiraceae</taxon>
        <taxon>Oscillospiraceae incertae sedis</taxon>
        <taxon>Candidatus Faeciplasma</taxon>
    </lineage>
</organism>
<dbReference type="InterPro" id="IPR016181">
    <property type="entry name" value="Acyl_CoA_acyltransferase"/>
</dbReference>
<protein>
    <recommendedName>
        <fullName evidence="3">N-acetyltransferase domain-containing protein</fullName>
    </recommendedName>
</protein>
<dbReference type="SUPFAM" id="SSF55729">
    <property type="entry name" value="Acyl-CoA N-acyltransferases (Nat)"/>
    <property type="match status" value="1"/>
</dbReference>
<dbReference type="EMBL" id="DVIR01000071">
    <property type="protein sequence ID" value="HIS25264.1"/>
    <property type="molecule type" value="Genomic_DNA"/>
</dbReference>
<evidence type="ECO:0000313" key="1">
    <source>
        <dbReference type="EMBL" id="HIS25264.1"/>
    </source>
</evidence>
<name>A0A9D1EQ06_9FIRM</name>
<dbReference type="Gene3D" id="3.40.630.30">
    <property type="match status" value="1"/>
</dbReference>
<reference evidence="1" key="2">
    <citation type="journal article" date="2021" name="PeerJ">
        <title>Extensive microbial diversity within the chicken gut microbiome revealed by metagenomics and culture.</title>
        <authorList>
            <person name="Gilroy R."/>
            <person name="Ravi A."/>
            <person name="Getino M."/>
            <person name="Pursley I."/>
            <person name="Horton D.L."/>
            <person name="Alikhan N.F."/>
            <person name="Baker D."/>
            <person name="Gharbi K."/>
            <person name="Hall N."/>
            <person name="Watson M."/>
            <person name="Adriaenssens E.M."/>
            <person name="Foster-Nyarko E."/>
            <person name="Jarju S."/>
            <person name="Secka A."/>
            <person name="Antonio M."/>
            <person name="Oren A."/>
            <person name="Chaudhuri R.R."/>
            <person name="La Ragione R."/>
            <person name="Hildebrand F."/>
            <person name="Pallen M.J."/>
        </authorList>
    </citation>
    <scope>NUCLEOTIDE SEQUENCE</scope>
    <source>
        <strain evidence="1">CHK157-1446</strain>
    </source>
</reference>
<proteinExistence type="predicted"/>
<dbReference type="AlphaFoldDB" id="A0A9D1EQ06"/>